<keyword evidence="10" id="KW-0906">Nuclear pore complex</keyword>
<evidence type="ECO:0000256" key="9">
    <source>
        <dbReference type="ARBA" id="ARBA00023010"/>
    </source>
</evidence>
<dbReference type="AlphaFoldDB" id="A0A448YG34"/>
<evidence type="ECO:0000256" key="11">
    <source>
        <dbReference type="ARBA" id="ARBA00023136"/>
    </source>
</evidence>
<sequence length="675" mass="77763">MSQRNLREELRNVHIRPWNSGIHDIHERFEHLDKNKLHVPIRRNLAAATTVSNKGKADTSKSKSVTYATYFRKVLKIRMKYYHRLSFMIALSFAVVLALPFRGSVFMYPVKVITMWAAFSLIKIARDSTLRVESSNASSEVQHVISVIFSSKCLQMLAAYLTSTFFIYSIIFFQSSSYLNYCISSTSKTVKPFLNDNFMFFWYFVFFVAIFYTFQFMVFEKNKLNFKISTYRSEPTEQLKRLHWTSFLKETASITGCITVLAGPIYLAIRNFLFDVMFYPVVAILNLNRQIPASRLSFSLYVVVCLVCFLVVFIYELLNKIYNAYAMAGCLIVKKPLSAYSEHPFEALMTGITNYKDNFVRLTAYQEIVYRSTAENALERKDFYDANNWVLALNEISKVIKESSRAAKMDLPQLKKEKLKEKKGPPAVKPVEPSIFGTLGHGAGVDLNNGSRSMDDRGSIFAGKGLQPDDLFLRSDKKVNKEENAVKNAVQSAEDALMIIIKKYEGRFVKMLKEYVSSRTQGSRFLRFVEQKLNSDLWDTLLSHSYRREADRRIPNKALVGNAIVAVSEMLFHAKSEDRKNVVEDSITEVLTLLTRIYRSTSEFMDNPPVRPRNSEQANNNSIKEINDLAISYFFKLVVFYNSSLNDLILSPETFRLAKWCTDIALEEQRVQKFE</sequence>
<keyword evidence="6" id="KW-0509">mRNA transport</keyword>
<evidence type="ECO:0000256" key="7">
    <source>
        <dbReference type="ARBA" id="ARBA00022927"/>
    </source>
</evidence>
<dbReference type="GO" id="GO:0005816">
    <property type="term" value="C:spindle pole body"/>
    <property type="evidence" value="ECO:0007669"/>
    <property type="project" value="TreeGrafter"/>
</dbReference>
<dbReference type="GO" id="GO:0051028">
    <property type="term" value="P:mRNA transport"/>
    <property type="evidence" value="ECO:0007669"/>
    <property type="project" value="UniProtKB-KW"/>
</dbReference>
<dbReference type="STRING" id="13370.A0A448YG34"/>
<dbReference type="GO" id="GO:0106166">
    <property type="term" value="F:spindle pole body-nuclear membrane anchor activity"/>
    <property type="evidence" value="ECO:0007669"/>
    <property type="project" value="TreeGrafter"/>
</dbReference>
<keyword evidence="7" id="KW-0653">Protein transport</keyword>
<keyword evidence="4" id="KW-0813">Transport</keyword>
<keyword evidence="5 13" id="KW-0812">Transmembrane</keyword>
<feature type="transmembrane region" description="Helical" evidence="13">
    <location>
        <begin position="157"/>
        <end position="179"/>
    </location>
</feature>
<dbReference type="GO" id="GO:0070631">
    <property type="term" value="P:spindle pole body localization"/>
    <property type="evidence" value="ECO:0007669"/>
    <property type="project" value="TreeGrafter"/>
</dbReference>
<evidence type="ECO:0000256" key="2">
    <source>
        <dbReference type="ARBA" id="ARBA00004567"/>
    </source>
</evidence>
<evidence type="ECO:0000313" key="15">
    <source>
        <dbReference type="Proteomes" id="UP000290900"/>
    </source>
</evidence>
<name>A0A448YG34_BRENA</name>
<dbReference type="GO" id="GO:0031965">
    <property type="term" value="C:nuclear membrane"/>
    <property type="evidence" value="ECO:0007669"/>
    <property type="project" value="UniProtKB-SubCell"/>
</dbReference>
<reference evidence="14 15" key="1">
    <citation type="submission" date="2018-12" db="EMBL/GenBank/DDBJ databases">
        <authorList>
            <person name="Tiukova I."/>
            <person name="Dainat J."/>
        </authorList>
    </citation>
    <scope>NUCLEOTIDE SEQUENCE [LARGE SCALE GENOMIC DNA]</scope>
</reference>
<organism evidence="14 15">
    <name type="scientific">Brettanomyces naardenensis</name>
    <name type="common">Yeast</name>
    <dbReference type="NCBI Taxonomy" id="13370"/>
    <lineage>
        <taxon>Eukaryota</taxon>
        <taxon>Fungi</taxon>
        <taxon>Dikarya</taxon>
        <taxon>Ascomycota</taxon>
        <taxon>Saccharomycotina</taxon>
        <taxon>Pichiomycetes</taxon>
        <taxon>Pichiales</taxon>
        <taxon>Pichiaceae</taxon>
        <taxon>Brettanomyces</taxon>
    </lineage>
</organism>
<keyword evidence="8 13" id="KW-1133">Transmembrane helix</keyword>
<feature type="transmembrane region" description="Helical" evidence="13">
    <location>
        <begin position="81"/>
        <end position="99"/>
    </location>
</feature>
<evidence type="ECO:0000256" key="3">
    <source>
        <dbReference type="ARBA" id="ARBA00005760"/>
    </source>
</evidence>
<dbReference type="OrthoDB" id="67850at2759"/>
<dbReference type="Proteomes" id="UP000290900">
    <property type="component" value="Unassembled WGS sequence"/>
</dbReference>
<evidence type="ECO:0000256" key="1">
    <source>
        <dbReference type="ARBA" id="ARBA00004232"/>
    </source>
</evidence>
<keyword evidence="12" id="KW-0539">Nucleus</keyword>
<protein>
    <submittedName>
        <fullName evidence="14">DEKNAAC100786</fullName>
    </submittedName>
</protein>
<proteinExistence type="inferred from homology"/>
<accession>A0A448YG34</accession>
<dbReference type="GO" id="GO:0015031">
    <property type="term" value="P:protein transport"/>
    <property type="evidence" value="ECO:0007669"/>
    <property type="project" value="UniProtKB-KW"/>
</dbReference>
<dbReference type="GO" id="GO:0070762">
    <property type="term" value="C:nuclear pore transmembrane ring"/>
    <property type="evidence" value="ECO:0007669"/>
    <property type="project" value="TreeGrafter"/>
</dbReference>
<feature type="transmembrane region" description="Helical" evidence="13">
    <location>
        <begin position="298"/>
        <end position="318"/>
    </location>
</feature>
<evidence type="ECO:0000256" key="5">
    <source>
        <dbReference type="ARBA" id="ARBA00022692"/>
    </source>
</evidence>
<gene>
    <name evidence="14" type="ORF">BRENAR_LOCUS607</name>
</gene>
<dbReference type="EMBL" id="CAACVR010000001">
    <property type="protein sequence ID" value="VEU19871.1"/>
    <property type="molecule type" value="Genomic_DNA"/>
</dbReference>
<evidence type="ECO:0000313" key="14">
    <source>
        <dbReference type="EMBL" id="VEU19871.1"/>
    </source>
</evidence>
<feature type="transmembrane region" description="Helical" evidence="13">
    <location>
        <begin position="199"/>
        <end position="219"/>
    </location>
</feature>
<dbReference type="Pfam" id="PF09531">
    <property type="entry name" value="Ndc1_Nup"/>
    <property type="match status" value="1"/>
</dbReference>
<comment type="subcellular location">
    <subcellularLocation>
        <location evidence="1">Nucleus membrane</location>
        <topology evidence="1">Multi-pass membrane protein</topology>
    </subcellularLocation>
    <subcellularLocation>
        <location evidence="2">Nucleus</location>
        <location evidence="2">Nuclear pore complex</location>
    </subcellularLocation>
</comment>
<evidence type="ECO:0000256" key="10">
    <source>
        <dbReference type="ARBA" id="ARBA00023132"/>
    </source>
</evidence>
<evidence type="ECO:0000256" key="12">
    <source>
        <dbReference type="ARBA" id="ARBA00023242"/>
    </source>
</evidence>
<dbReference type="InterPro" id="IPR019049">
    <property type="entry name" value="Nucleoporin_prot_Ndc1/Nup"/>
</dbReference>
<dbReference type="GO" id="GO:0006999">
    <property type="term" value="P:nuclear pore organization"/>
    <property type="evidence" value="ECO:0007669"/>
    <property type="project" value="TreeGrafter"/>
</dbReference>
<keyword evidence="9" id="KW-0811">Translocation</keyword>
<keyword evidence="11 13" id="KW-0472">Membrane</keyword>
<evidence type="ECO:0000256" key="4">
    <source>
        <dbReference type="ARBA" id="ARBA00022448"/>
    </source>
</evidence>
<evidence type="ECO:0000256" key="8">
    <source>
        <dbReference type="ARBA" id="ARBA00022989"/>
    </source>
</evidence>
<dbReference type="FunCoup" id="A0A448YG34">
    <property type="interactions" value="138"/>
</dbReference>
<dbReference type="PANTHER" id="PTHR13269">
    <property type="entry name" value="NUCLEOPORIN NDC1"/>
    <property type="match status" value="1"/>
</dbReference>
<evidence type="ECO:0000256" key="13">
    <source>
        <dbReference type="SAM" id="Phobius"/>
    </source>
</evidence>
<feature type="transmembrane region" description="Helical" evidence="13">
    <location>
        <begin position="247"/>
        <end position="269"/>
    </location>
</feature>
<evidence type="ECO:0000256" key="6">
    <source>
        <dbReference type="ARBA" id="ARBA00022816"/>
    </source>
</evidence>
<keyword evidence="15" id="KW-1185">Reference proteome</keyword>
<comment type="similarity">
    <text evidence="3">Belongs to the NDC1 family.</text>
</comment>
<dbReference type="InParanoid" id="A0A448YG34"/>
<dbReference type="PANTHER" id="PTHR13269:SF6">
    <property type="entry name" value="NUCLEOPORIN NDC1"/>
    <property type="match status" value="1"/>
</dbReference>